<evidence type="ECO:0000313" key="3">
    <source>
        <dbReference type="Proteomes" id="UP001183390"/>
    </source>
</evidence>
<name>A0ABU2MAQ0_9ACTN</name>
<proteinExistence type="predicted"/>
<dbReference type="RefSeq" id="WP_311512371.1">
    <property type="nucleotide sequence ID" value="NZ_JAVREP010000009.1"/>
</dbReference>
<organism evidence="2 3">
    <name type="scientific">Nocardiopsis lambiniae</name>
    <dbReference type="NCBI Taxonomy" id="3075539"/>
    <lineage>
        <taxon>Bacteria</taxon>
        <taxon>Bacillati</taxon>
        <taxon>Actinomycetota</taxon>
        <taxon>Actinomycetes</taxon>
        <taxon>Streptosporangiales</taxon>
        <taxon>Nocardiopsidaceae</taxon>
        <taxon>Nocardiopsis</taxon>
    </lineage>
</organism>
<dbReference type="Proteomes" id="UP001183390">
    <property type="component" value="Unassembled WGS sequence"/>
</dbReference>
<reference evidence="3" key="1">
    <citation type="submission" date="2023-07" db="EMBL/GenBank/DDBJ databases">
        <title>30 novel species of actinomycetes from the DSMZ collection.</title>
        <authorList>
            <person name="Nouioui I."/>
        </authorList>
    </citation>
    <scope>NUCLEOTIDE SEQUENCE [LARGE SCALE GENOMIC DNA]</scope>
    <source>
        <strain evidence="3">DSM 44743</strain>
    </source>
</reference>
<sequence length="76" mass="8668">MARRTERAPHPTRSVNVRRRTRSTEENLRLSGLAPDAVSVPRPREDADTIASGHPIMHWVSVTDETGRTRPEARWL</sequence>
<dbReference type="EMBL" id="JAVREP010000009">
    <property type="protein sequence ID" value="MDT0329749.1"/>
    <property type="molecule type" value="Genomic_DNA"/>
</dbReference>
<keyword evidence="3" id="KW-1185">Reference proteome</keyword>
<feature type="region of interest" description="Disordered" evidence="1">
    <location>
        <begin position="32"/>
        <end position="51"/>
    </location>
</feature>
<feature type="region of interest" description="Disordered" evidence="1">
    <location>
        <begin position="1"/>
        <end position="27"/>
    </location>
</feature>
<protein>
    <submittedName>
        <fullName evidence="2">Uncharacterized protein</fullName>
    </submittedName>
</protein>
<evidence type="ECO:0000256" key="1">
    <source>
        <dbReference type="SAM" id="MobiDB-lite"/>
    </source>
</evidence>
<comment type="caution">
    <text evidence="2">The sequence shown here is derived from an EMBL/GenBank/DDBJ whole genome shotgun (WGS) entry which is preliminary data.</text>
</comment>
<gene>
    <name evidence="2" type="ORF">RM479_15130</name>
</gene>
<evidence type="ECO:0000313" key="2">
    <source>
        <dbReference type="EMBL" id="MDT0329749.1"/>
    </source>
</evidence>
<accession>A0ABU2MAQ0</accession>